<dbReference type="EC" id="3.1.1.-" evidence="5"/>
<evidence type="ECO:0000313" key="8">
    <source>
        <dbReference type="RefSeq" id="XP_026284938.1"/>
    </source>
</evidence>
<evidence type="ECO:0000256" key="5">
    <source>
        <dbReference type="RuleBase" id="RU361235"/>
    </source>
</evidence>
<dbReference type="PANTHER" id="PTHR43142">
    <property type="entry name" value="CARBOXYLIC ESTER HYDROLASE"/>
    <property type="match status" value="1"/>
</dbReference>
<gene>
    <name evidence="8" type="primary">LOC113210947</name>
</gene>
<keyword evidence="7" id="KW-1185">Reference proteome</keyword>
<dbReference type="KEGG" id="foc:113210947"/>
<dbReference type="RefSeq" id="XP_026284938.1">
    <property type="nucleotide sequence ID" value="XM_026429153.2"/>
</dbReference>
<evidence type="ECO:0000313" key="7">
    <source>
        <dbReference type="Proteomes" id="UP000504606"/>
    </source>
</evidence>
<feature type="domain" description="Carboxylesterase type B" evidence="6">
    <location>
        <begin position="10"/>
        <end position="576"/>
    </location>
</feature>
<evidence type="ECO:0000256" key="2">
    <source>
        <dbReference type="ARBA" id="ARBA00022487"/>
    </source>
</evidence>
<dbReference type="PROSITE" id="PS00941">
    <property type="entry name" value="CARBOXYLESTERASE_B_2"/>
    <property type="match status" value="1"/>
</dbReference>
<dbReference type="InterPro" id="IPR019819">
    <property type="entry name" value="Carboxylesterase_B_CS"/>
</dbReference>
<evidence type="ECO:0000259" key="6">
    <source>
        <dbReference type="Pfam" id="PF00135"/>
    </source>
</evidence>
<dbReference type="Proteomes" id="UP000504606">
    <property type="component" value="Unplaced"/>
</dbReference>
<keyword evidence="3 5" id="KW-0378">Hydrolase</keyword>
<organism evidence="7 8">
    <name type="scientific">Frankliniella occidentalis</name>
    <name type="common">Western flower thrips</name>
    <name type="synonym">Euthrips occidentalis</name>
    <dbReference type="NCBI Taxonomy" id="133901"/>
    <lineage>
        <taxon>Eukaryota</taxon>
        <taxon>Metazoa</taxon>
        <taxon>Ecdysozoa</taxon>
        <taxon>Arthropoda</taxon>
        <taxon>Hexapoda</taxon>
        <taxon>Insecta</taxon>
        <taxon>Pterygota</taxon>
        <taxon>Neoptera</taxon>
        <taxon>Paraneoptera</taxon>
        <taxon>Thysanoptera</taxon>
        <taxon>Terebrantia</taxon>
        <taxon>Thripoidea</taxon>
        <taxon>Thripidae</taxon>
        <taxon>Frankliniella</taxon>
    </lineage>
</organism>
<dbReference type="AlphaFoldDB" id="A0A6J1SUJ9"/>
<reference evidence="8" key="1">
    <citation type="submission" date="2025-08" db="UniProtKB">
        <authorList>
            <consortium name="RefSeq"/>
        </authorList>
    </citation>
    <scope>IDENTIFICATION</scope>
    <source>
        <tissue evidence="8">Whole organism</tissue>
    </source>
</reference>
<dbReference type="OrthoDB" id="19653at2759"/>
<dbReference type="GeneID" id="113210947"/>
<dbReference type="InterPro" id="IPR019826">
    <property type="entry name" value="Carboxylesterase_B_AS"/>
</dbReference>
<accession>A0A6J1SUJ9</accession>
<dbReference type="PANTHER" id="PTHR43142:SF1">
    <property type="entry name" value="CARBOXYLIC ESTER HYDROLASE"/>
    <property type="match status" value="1"/>
</dbReference>
<protein>
    <recommendedName>
        <fullName evidence="5">Carboxylic ester hydrolase</fullName>
        <ecNumber evidence="5">3.1.1.-</ecNumber>
    </recommendedName>
</protein>
<dbReference type="SUPFAM" id="SSF53474">
    <property type="entry name" value="alpha/beta-Hydrolases"/>
    <property type="match status" value="1"/>
</dbReference>
<dbReference type="InterPro" id="IPR002018">
    <property type="entry name" value="CarbesteraseB"/>
</dbReference>
<dbReference type="Pfam" id="PF00135">
    <property type="entry name" value="COesterase"/>
    <property type="match status" value="1"/>
</dbReference>
<evidence type="ECO:0000256" key="4">
    <source>
        <dbReference type="ARBA" id="ARBA00023180"/>
    </source>
</evidence>
<evidence type="ECO:0000256" key="1">
    <source>
        <dbReference type="ARBA" id="ARBA00005964"/>
    </source>
</evidence>
<evidence type="ECO:0000256" key="3">
    <source>
        <dbReference type="ARBA" id="ARBA00022801"/>
    </source>
</evidence>
<dbReference type="GO" id="GO:0052689">
    <property type="term" value="F:carboxylic ester hydrolase activity"/>
    <property type="evidence" value="ECO:0007669"/>
    <property type="project" value="UniProtKB-KW"/>
</dbReference>
<dbReference type="Gene3D" id="3.40.50.1820">
    <property type="entry name" value="alpha/beta hydrolase"/>
    <property type="match status" value="1"/>
</dbReference>
<name>A0A6J1SUJ9_FRAOC</name>
<sequence>MGYSWSQHRPEAEVASGKLRGKSDVTAAGTRYHAFMGVPYAKPPVGELRFKAPQPVEPWTGVRDASEEGSGCLQSSMPFSSPEGISLKHVIAILRHLPTLAHRVLANKKQSEDCLFLNVYVPADTFPAPEVYSEQANEQEERAERPLRPVIFWIHGGAFKYGDGNPDMITPDLFLDKNLLVVTINYRLGPFGFLALGTEDVPGNAGLKDQAMALRWTYDNIKSFGGDPAAITVYGESAGGASAHYHNLSPLSRGLFRGIIASSGTSACHWACTQNAAKCARALTRELGLQADTPDEIAKALRSVSGHKLLHAAEKMAPVFDDATDELMFLPVVEPDLPGAFIAEDPVTMVRDGRSSQAPLLTGVNSAEGLVWVLFALTSEEKTYKDINERPYYFLPPDLRRGLTPEQRDKCTREILEEYTGGSAFTKENVSDWIELYGDLMFMIMTANVTHLHASANTAPVYLYKFDFAGKYNALKAMCKAKLGKGVPKIPGAAHGDDLFYVASVRLLPLPTLTPDSREEVCRRRMVQIWTNFAETGNPAPNGADDKVLPVEWLPCTESSMPYLYINDDLEVRTGKLFPRQAFWEALYEKYLGKPVPITHVRSGPQ</sequence>
<dbReference type="InterPro" id="IPR029058">
    <property type="entry name" value="AB_hydrolase_fold"/>
</dbReference>
<dbReference type="PROSITE" id="PS00122">
    <property type="entry name" value="CARBOXYLESTERASE_B_1"/>
    <property type="match status" value="1"/>
</dbReference>
<comment type="similarity">
    <text evidence="1 5">Belongs to the type-B carboxylesterase/lipase family.</text>
</comment>
<keyword evidence="4" id="KW-0325">Glycoprotein</keyword>
<keyword evidence="2" id="KW-0719">Serine esterase</keyword>
<proteinExistence type="inferred from homology"/>